<feature type="compositionally biased region" description="Basic and acidic residues" evidence="1">
    <location>
        <begin position="10"/>
        <end position="19"/>
    </location>
</feature>
<evidence type="ECO:0000313" key="2">
    <source>
        <dbReference type="EMBL" id="ABK28362.1"/>
    </source>
</evidence>
<reference evidence="2" key="1">
    <citation type="submission" date="2006-05" db="EMBL/GenBank/DDBJ databases">
        <title>Simultaneous high-throughput recombinational cloning of open reading frames in closed and open configurations.</title>
        <authorList>
            <person name="Underwood B.A."/>
            <person name="Vanderhaeghen R."/>
            <person name="Whitford R."/>
            <person name="Town C.D."/>
            <person name="Hilson P."/>
        </authorList>
    </citation>
    <scope>NUCLEOTIDE SEQUENCE</scope>
</reference>
<accession>A0MDZ8</accession>
<protein>
    <submittedName>
        <fullName evidence="2">Uncharacterized protein</fullName>
    </submittedName>
</protein>
<name>A0MDZ8_ARATH</name>
<sequence>MSYVRLDSPSPRKREREGLIKSAQANRSYYVDRETGGDAESISYETHRSNFCRLFTATTTAG</sequence>
<dbReference type="AlphaFoldDB" id="A0MDZ8"/>
<feature type="region of interest" description="Disordered" evidence="1">
    <location>
        <begin position="1"/>
        <end position="23"/>
    </location>
</feature>
<feature type="non-terminal residue" evidence="2">
    <location>
        <position position="62"/>
    </location>
</feature>
<proteinExistence type="evidence at transcript level"/>
<evidence type="ECO:0000256" key="1">
    <source>
        <dbReference type="SAM" id="MobiDB-lite"/>
    </source>
</evidence>
<dbReference type="EMBL" id="DQ652764">
    <property type="protein sequence ID" value="ABK28362.1"/>
    <property type="molecule type" value="mRNA"/>
</dbReference>
<organism evidence="2">
    <name type="scientific">Arabidopsis thaliana</name>
    <name type="common">Mouse-ear cress</name>
    <dbReference type="NCBI Taxonomy" id="3702"/>
    <lineage>
        <taxon>Eukaryota</taxon>
        <taxon>Viridiplantae</taxon>
        <taxon>Streptophyta</taxon>
        <taxon>Embryophyta</taxon>
        <taxon>Tracheophyta</taxon>
        <taxon>Spermatophyta</taxon>
        <taxon>Magnoliopsida</taxon>
        <taxon>eudicotyledons</taxon>
        <taxon>Gunneridae</taxon>
        <taxon>Pentapetalae</taxon>
        <taxon>rosids</taxon>
        <taxon>malvids</taxon>
        <taxon>Brassicales</taxon>
        <taxon>Brassicaceae</taxon>
        <taxon>Camelineae</taxon>
        <taxon>Arabidopsis</taxon>
    </lineage>
</organism>